<organism evidence="2 3">
    <name type="scientific">Aquibium oceanicum</name>
    <dbReference type="NCBI Taxonomy" id="1670800"/>
    <lineage>
        <taxon>Bacteria</taxon>
        <taxon>Pseudomonadati</taxon>
        <taxon>Pseudomonadota</taxon>
        <taxon>Alphaproteobacteria</taxon>
        <taxon>Hyphomicrobiales</taxon>
        <taxon>Phyllobacteriaceae</taxon>
        <taxon>Aquibium</taxon>
    </lineage>
</organism>
<sequence length="153" mass="17573">MPGTRVFVDTNILLYLHDRREASKGAVVRTWLRRLADLDSMRLNLQVLNEVTNVLLRKRWFDTPLQVYAVIDELAGMGSEPIGWKDVEIARLIHAVQRYSWWDYLLLASALELGCTHFLSEDLQDGQRIEADDKALTIVSPFAHSAEHIQTSR</sequence>
<dbReference type="Proteomes" id="UP000182840">
    <property type="component" value="Chromosome"/>
</dbReference>
<evidence type="ECO:0000313" key="2">
    <source>
        <dbReference type="EMBL" id="APH73125.1"/>
    </source>
</evidence>
<dbReference type="STRING" id="1670800.BSQ44_18440"/>
<dbReference type="CDD" id="cd18692">
    <property type="entry name" value="PIN_VapC-like"/>
    <property type="match status" value="1"/>
</dbReference>
<proteinExistence type="predicted"/>
<dbReference type="InterPro" id="IPR002716">
    <property type="entry name" value="PIN_dom"/>
</dbReference>
<dbReference type="Pfam" id="PF01850">
    <property type="entry name" value="PIN"/>
    <property type="match status" value="1"/>
</dbReference>
<dbReference type="RefSeq" id="WP_072606596.1">
    <property type="nucleotide sequence ID" value="NZ_CP018171.1"/>
</dbReference>
<accession>A0A1L3SUX8</accession>
<evidence type="ECO:0000313" key="3">
    <source>
        <dbReference type="Proteomes" id="UP000182840"/>
    </source>
</evidence>
<feature type="domain" description="PIN" evidence="1">
    <location>
        <begin position="6"/>
        <end position="122"/>
    </location>
</feature>
<dbReference type="EMBL" id="CP018171">
    <property type="protein sequence ID" value="APH73125.1"/>
    <property type="molecule type" value="Genomic_DNA"/>
</dbReference>
<dbReference type="KEGG" id="meso:BSQ44_18440"/>
<evidence type="ECO:0000259" key="1">
    <source>
        <dbReference type="Pfam" id="PF01850"/>
    </source>
</evidence>
<gene>
    <name evidence="2" type="ORF">BSQ44_18440</name>
</gene>
<reference evidence="3" key="1">
    <citation type="submission" date="2016-11" db="EMBL/GenBank/DDBJ databases">
        <title>Mesorhizobium oceanicum sp. nov., isolated from deep seawater in South China Sea.</title>
        <authorList>
            <person name="Fu G.-Y."/>
        </authorList>
    </citation>
    <scope>NUCLEOTIDE SEQUENCE [LARGE SCALE GENOMIC DNA]</scope>
    <source>
        <strain evidence="3">B7</strain>
    </source>
</reference>
<keyword evidence="3" id="KW-1185">Reference proteome</keyword>
<protein>
    <recommendedName>
        <fullName evidence="1">PIN domain-containing protein</fullName>
    </recommendedName>
</protein>
<dbReference type="Gene3D" id="3.40.50.1010">
    <property type="entry name" value="5'-nuclease"/>
    <property type="match status" value="1"/>
</dbReference>
<name>A0A1L3SUX8_9HYPH</name>
<dbReference type="AlphaFoldDB" id="A0A1L3SUX8"/>
<dbReference type="OrthoDB" id="163436at2"/>
<dbReference type="InterPro" id="IPR029060">
    <property type="entry name" value="PIN-like_dom_sf"/>
</dbReference>
<dbReference type="SUPFAM" id="SSF88723">
    <property type="entry name" value="PIN domain-like"/>
    <property type="match status" value="1"/>
</dbReference>